<sequence>MVKLIAWNIARRAEAWRYLLDTDADVALLQEAAAPPADVARRLDIDPAPWQTAGAGVNRTWRAATVRLSSRVEVQWVESKPVADASPGELAVSRPGTLSAAIVTPPNGRPFVVASMYAPWERPHATTESR</sequence>
<protein>
    <recommendedName>
        <fullName evidence="3">Endonuclease/Exonuclease/phosphatase family protein</fullName>
    </recommendedName>
</protein>
<gene>
    <name evidence="1" type="ORF">Pla175_43610</name>
</gene>
<accession>A0A518DHJ7</accession>
<dbReference type="AlphaFoldDB" id="A0A518DHJ7"/>
<organism evidence="1 2">
    <name type="scientific">Pirellulimonas nuda</name>
    <dbReference type="NCBI Taxonomy" id="2528009"/>
    <lineage>
        <taxon>Bacteria</taxon>
        <taxon>Pseudomonadati</taxon>
        <taxon>Planctomycetota</taxon>
        <taxon>Planctomycetia</taxon>
        <taxon>Pirellulales</taxon>
        <taxon>Lacipirellulaceae</taxon>
        <taxon>Pirellulimonas</taxon>
    </lineage>
</organism>
<keyword evidence="2" id="KW-1185">Reference proteome</keyword>
<evidence type="ECO:0000313" key="1">
    <source>
        <dbReference type="EMBL" id="QDU90947.1"/>
    </source>
</evidence>
<dbReference type="EMBL" id="CP036291">
    <property type="protein sequence ID" value="QDU90947.1"/>
    <property type="molecule type" value="Genomic_DNA"/>
</dbReference>
<name>A0A518DHJ7_9BACT</name>
<evidence type="ECO:0008006" key="3">
    <source>
        <dbReference type="Google" id="ProtNLM"/>
    </source>
</evidence>
<dbReference type="Proteomes" id="UP000317429">
    <property type="component" value="Chromosome"/>
</dbReference>
<reference evidence="1 2" key="1">
    <citation type="submission" date="2019-02" db="EMBL/GenBank/DDBJ databases">
        <title>Deep-cultivation of Planctomycetes and their phenomic and genomic characterization uncovers novel biology.</title>
        <authorList>
            <person name="Wiegand S."/>
            <person name="Jogler M."/>
            <person name="Boedeker C."/>
            <person name="Pinto D."/>
            <person name="Vollmers J."/>
            <person name="Rivas-Marin E."/>
            <person name="Kohn T."/>
            <person name="Peeters S.H."/>
            <person name="Heuer A."/>
            <person name="Rast P."/>
            <person name="Oberbeckmann S."/>
            <person name="Bunk B."/>
            <person name="Jeske O."/>
            <person name="Meyerdierks A."/>
            <person name="Storesund J.E."/>
            <person name="Kallscheuer N."/>
            <person name="Luecker S."/>
            <person name="Lage O.M."/>
            <person name="Pohl T."/>
            <person name="Merkel B.J."/>
            <person name="Hornburger P."/>
            <person name="Mueller R.-W."/>
            <person name="Bruemmer F."/>
            <person name="Labrenz M."/>
            <person name="Spormann A.M."/>
            <person name="Op den Camp H."/>
            <person name="Overmann J."/>
            <person name="Amann R."/>
            <person name="Jetten M.S.M."/>
            <person name="Mascher T."/>
            <person name="Medema M.H."/>
            <person name="Devos D.P."/>
            <person name="Kaster A.-K."/>
            <person name="Ovreas L."/>
            <person name="Rohde M."/>
            <person name="Galperin M.Y."/>
            <person name="Jogler C."/>
        </authorList>
    </citation>
    <scope>NUCLEOTIDE SEQUENCE [LARGE SCALE GENOMIC DNA]</scope>
    <source>
        <strain evidence="1 2">Pla175</strain>
    </source>
</reference>
<proteinExistence type="predicted"/>
<dbReference type="SUPFAM" id="SSF56219">
    <property type="entry name" value="DNase I-like"/>
    <property type="match status" value="1"/>
</dbReference>
<evidence type="ECO:0000313" key="2">
    <source>
        <dbReference type="Proteomes" id="UP000317429"/>
    </source>
</evidence>
<dbReference type="InterPro" id="IPR036691">
    <property type="entry name" value="Endo/exonu/phosph_ase_sf"/>
</dbReference>
<dbReference type="KEGG" id="pnd:Pla175_43610"/>